<dbReference type="Pfam" id="PF03883">
    <property type="entry name" value="H2O2_YaaD"/>
    <property type="match status" value="1"/>
</dbReference>
<dbReference type="NCBIfam" id="NF002542">
    <property type="entry name" value="PRK02101.1-3"/>
    <property type="match status" value="1"/>
</dbReference>
<dbReference type="RefSeq" id="WP_021876548.1">
    <property type="nucleotide sequence ID" value="NZ_CP018624.1"/>
</dbReference>
<sequence length="255" mass="29779">MLIVISPAKNLDCDGANNNIPMSEPRFLTKSKFIIKELKKLDTYAIGKLMKISDKLAILNKDRFQEWTESLDKAKHCLLAFKGDVYRALDVGSFTEEDLFYANSHLRILSGLYGVLRPFDGINEYRLEMGTKIKVNDNKDLYSFWGNDLRECLIKELDTHSQKILINLASQEYFKAVEGIEENSEIRIITPVFKEWRNGQYKIISLNAKRARGLMSRYIIQNQIEDIEMIKNFSEEGYSFNKEMSTENQWMFIRE</sequence>
<evidence type="ECO:0000313" key="2">
    <source>
        <dbReference type="EMBL" id="MBX7290328.1"/>
    </source>
</evidence>
<proteinExistence type="inferred from homology"/>
<protein>
    <recommendedName>
        <fullName evidence="1">UPF0246 protein K4H94_04600</fullName>
    </recommendedName>
</protein>
<name>A0ABD4RFT4_9CLOT</name>
<accession>A0ABD4RFT4</accession>
<dbReference type="EMBL" id="JAIFTX010000007">
    <property type="protein sequence ID" value="MBX7290328.1"/>
    <property type="molecule type" value="Genomic_DNA"/>
</dbReference>
<organism evidence="2 3">
    <name type="scientific">Clostridium chauvoei</name>
    <dbReference type="NCBI Taxonomy" id="46867"/>
    <lineage>
        <taxon>Bacteria</taxon>
        <taxon>Bacillati</taxon>
        <taxon>Bacillota</taxon>
        <taxon>Clostridia</taxon>
        <taxon>Eubacteriales</taxon>
        <taxon>Clostridiaceae</taxon>
        <taxon>Clostridium</taxon>
    </lineage>
</organism>
<dbReference type="Proteomes" id="UP000775179">
    <property type="component" value="Unassembled WGS sequence"/>
</dbReference>
<dbReference type="AlphaFoldDB" id="A0ABD4RFT4"/>
<dbReference type="InterPro" id="IPR005583">
    <property type="entry name" value="YaaA"/>
</dbReference>
<gene>
    <name evidence="2" type="primary">yaaA</name>
    <name evidence="2" type="ORF">K4H94_04600</name>
</gene>
<evidence type="ECO:0000313" key="3">
    <source>
        <dbReference type="Proteomes" id="UP000775179"/>
    </source>
</evidence>
<reference evidence="2 3" key="1">
    <citation type="submission" date="2021-08" db="EMBL/GenBank/DDBJ databases">
        <title>Genome sequence analysis of Clostridium chauvoei strains of European origin and evaluation of typing options for outbreak investigations.</title>
        <authorList>
            <person name="Abdel-Glil M."/>
            <person name="Thomas P."/>
            <person name="Seyboldt C."/>
        </authorList>
    </citation>
    <scope>NUCLEOTIDE SEQUENCE [LARGE SCALE GENOMIC DNA]</scope>
    <source>
        <strain evidence="2 3">S0260-09</strain>
    </source>
</reference>
<dbReference type="HAMAP" id="MF_00652">
    <property type="entry name" value="UPF0246"/>
    <property type="match status" value="1"/>
</dbReference>
<comment type="similarity">
    <text evidence="1">Belongs to the UPF0246 family.</text>
</comment>
<evidence type="ECO:0000256" key="1">
    <source>
        <dbReference type="HAMAP-Rule" id="MF_00652"/>
    </source>
</evidence>
<dbReference type="PANTHER" id="PTHR30283">
    <property type="entry name" value="PEROXIDE STRESS RESPONSE PROTEIN YAAA"/>
    <property type="match status" value="1"/>
</dbReference>
<dbReference type="GeneID" id="66302558"/>
<dbReference type="KEGG" id="cchv:BTM20_11800"/>
<comment type="caution">
    <text evidence="2">The sequence shown here is derived from an EMBL/GenBank/DDBJ whole genome shotgun (WGS) entry which is preliminary data.</text>
</comment>
<dbReference type="PANTHER" id="PTHR30283:SF4">
    <property type="entry name" value="PEROXIDE STRESS RESISTANCE PROTEIN YAAA"/>
    <property type="match status" value="1"/>
</dbReference>